<protein>
    <recommendedName>
        <fullName evidence="4">Knottin scorpion toxin-like domain-containing protein</fullName>
    </recommendedName>
</protein>
<evidence type="ECO:0008006" key="4">
    <source>
        <dbReference type="Google" id="ProtNLM"/>
    </source>
</evidence>
<dbReference type="Proteomes" id="UP000006038">
    <property type="component" value="Chromosome 11"/>
</dbReference>
<evidence type="ECO:0000313" key="3">
    <source>
        <dbReference type="Proteomes" id="UP000006038"/>
    </source>
</evidence>
<keyword evidence="3" id="KW-1185">Reference proteome</keyword>
<feature type="signal peptide" evidence="1">
    <location>
        <begin position="1"/>
        <end position="31"/>
    </location>
</feature>
<dbReference type="HOGENOM" id="CLU_2945449_0_0_1"/>
<reference evidence="2" key="1">
    <citation type="journal article" date="2013" name="Nat. Commun.">
        <title>Whole-genome sequencing of Oryza brachyantha reveals mechanisms underlying Oryza genome evolution.</title>
        <authorList>
            <person name="Chen J."/>
            <person name="Huang Q."/>
            <person name="Gao D."/>
            <person name="Wang J."/>
            <person name="Lang Y."/>
            <person name="Liu T."/>
            <person name="Li B."/>
            <person name="Bai Z."/>
            <person name="Luis Goicoechea J."/>
            <person name="Liang C."/>
            <person name="Chen C."/>
            <person name="Zhang W."/>
            <person name="Sun S."/>
            <person name="Liao Y."/>
            <person name="Zhang X."/>
            <person name="Yang L."/>
            <person name="Song C."/>
            <person name="Wang M."/>
            <person name="Shi J."/>
            <person name="Liu G."/>
            <person name="Liu J."/>
            <person name="Zhou H."/>
            <person name="Zhou W."/>
            <person name="Yu Q."/>
            <person name="An N."/>
            <person name="Chen Y."/>
            <person name="Cai Q."/>
            <person name="Wang B."/>
            <person name="Liu B."/>
            <person name="Min J."/>
            <person name="Huang Y."/>
            <person name="Wu H."/>
            <person name="Li Z."/>
            <person name="Zhang Y."/>
            <person name="Yin Y."/>
            <person name="Song W."/>
            <person name="Jiang J."/>
            <person name="Jackson S.A."/>
            <person name="Wing R.A."/>
            <person name="Wang J."/>
            <person name="Chen M."/>
        </authorList>
    </citation>
    <scope>NUCLEOTIDE SEQUENCE [LARGE SCALE GENOMIC DNA]</scope>
    <source>
        <strain evidence="2">cv. IRGC 101232</strain>
    </source>
</reference>
<feature type="chain" id="PRO_5003774439" description="Knottin scorpion toxin-like domain-containing protein" evidence="1">
    <location>
        <begin position="32"/>
        <end position="75"/>
    </location>
</feature>
<sequence length="75" mass="7268">MTLPSTHKVVAVASLTAALLAAMASPPAATGQPLPGRCGDLGLPQPCSADECQHECGGMGGDPGGAHRNLAGACC</sequence>
<reference evidence="2" key="2">
    <citation type="submission" date="2013-04" db="UniProtKB">
        <authorList>
            <consortium name="EnsemblPlants"/>
        </authorList>
    </citation>
    <scope>IDENTIFICATION</scope>
</reference>
<proteinExistence type="predicted"/>
<dbReference type="AlphaFoldDB" id="J3N6J2"/>
<keyword evidence="1" id="KW-0732">Signal</keyword>
<evidence type="ECO:0000313" key="2">
    <source>
        <dbReference type="EnsemblPlants" id="OB11G14280.1"/>
    </source>
</evidence>
<evidence type="ECO:0000256" key="1">
    <source>
        <dbReference type="SAM" id="SignalP"/>
    </source>
</evidence>
<name>J3N6J2_ORYBR</name>
<accession>J3N6J2</accession>
<organism evidence="2">
    <name type="scientific">Oryza brachyantha</name>
    <name type="common">malo sina</name>
    <dbReference type="NCBI Taxonomy" id="4533"/>
    <lineage>
        <taxon>Eukaryota</taxon>
        <taxon>Viridiplantae</taxon>
        <taxon>Streptophyta</taxon>
        <taxon>Embryophyta</taxon>
        <taxon>Tracheophyta</taxon>
        <taxon>Spermatophyta</taxon>
        <taxon>Magnoliopsida</taxon>
        <taxon>Liliopsida</taxon>
        <taxon>Poales</taxon>
        <taxon>Poaceae</taxon>
        <taxon>BOP clade</taxon>
        <taxon>Oryzoideae</taxon>
        <taxon>Oryzeae</taxon>
        <taxon>Oryzinae</taxon>
        <taxon>Oryza</taxon>
    </lineage>
</organism>
<dbReference type="EnsemblPlants" id="OB11G14280.1">
    <property type="protein sequence ID" value="OB11G14280.1"/>
    <property type="gene ID" value="OB11G14280"/>
</dbReference>
<dbReference type="Gramene" id="OB11G14280.1">
    <property type="protein sequence ID" value="OB11G14280.1"/>
    <property type="gene ID" value="OB11G14280"/>
</dbReference>